<dbReference type="GeneID" id="103521261"/>
<keyword evidence="3" id="KW-1185">Reference proteome</keyword>
<dbReference type="AlphaFoldDB" id="A0A1S3DMP2"/>
<dbReference type="CDD" id="cd02248">
    <property type="entry name" value="Peptidase_C1A"/>
    <property type="match status" value="1"/>
</dbReference>
<dbReference type="Gene3D" id="3.90.70.10">
    <property type="entry name" value="Cysteine proteinases"/>
    <property type="match status" value="1"/>
</dbReference>
<dbReference type="OMA" id="QAMDGAC"/>
<organism evidence="3 4">
    <name type="scientific">Diaphorina citri</name>
    <name type="common">Asian citrus psyllid</name>
    <dbReference type="NCBI Taxonomy" id="121845"/>
    <lineage>
        <taxon>Eukaryota</taxon>
        <taxon>Metazoa</taxon>
        <taxon>Ecdysozoa</taxon>
        <taxon>Arthropoda</taxon>
        <taxon>Hexapoda</taxon>
        <taxon>Insecta</taxon>
        <taxon>Pterygota</taxon>
        <taxon>Neoptera</taxon>
        <taxon>Paraneoptera</taxon>
        <taxon>Hemiptera</taxon>
        <taxon>Sternorrhyncha</taxon>
        <taxon>Psylloidea</taxon>
        <taxon>Psyllidae</taxon>
        <taxon>Diaphorininae</taxon>
        <taxon>Diaphorina</taxon>
    </lineage>
</organism>
<dbReference type="PROSITE" id="PS00639">
    <property type="entry name" value="THIOL_PROTEASE_HIS"/>
    <property type="match status" value="1"/>
</dbReference>
<dbReference type="STRING" id="121845.A0A1S3DMP2"/>
<protein>
    <submittedName>
        <fullName evidence="4">Cathepsin L1-like</fullName>
    </submittedName>
</protein>
<dbReference type="SUPFAM" id="SSF54001">
    <property type="entry name" value="Cysteine proteinases"/>
    <property type="match status" value="1"/>
</dbReference>
<evidence type="ECO:0000313" key="3">
    <source>
        <dbReference type="Proteomes" id="UP000079169"/>
    </source>
</evidence>
<dbReference type="InterPro" id="IPR025660">
    <property type="entry name" value="Pept_his_AS"/>
</dbReference>
<dbReference type="KEGG" id="dci:103521261"/>
<dbReference type="PRINTS" id="PR00705">
    <property type="entry name" value="PAPAIN"/>
</dbReference>
<reference evidence="4" key="1">
    <citation type="submission" date="2025-08" db="UniProtKB">
        <authorList>
            <consortium name="RefSeq"/>
        </authorList>
    </citation>
    <scope>IDENTIFICATION</scope>
</reference>
<evidence type="ECO:0000256" key="1">
    <source>
        <dbReference type="ARBA" id="ARBA00008455"/>
    </source>
</evidence>
<evidence type="ECO:0000313" key="4">
    <source>
        <dbReference type="RefSeq" id="XP_008484592.1"/>
    </source>
</evidence>
<accession>A0A1S3DMP2</accession>
<sequence length="370" mass="41671">MTSSIQRLVLEKKAIMLIQAVFLLCGVASCLCLPSLTDRITDQVVARVDTLAIEGSLTFDNENILETFKAFIVKRGRQYANDEEIKERFEYFKQDGHKKHERYGTSEFSDRSPEEILCKTGFKWSERTYERIVADREKVEKMLMEVEKDGPVPDAWDWRKKNVTGPAGDQAACGSCWAFSIAGMLEGQYAIKTGKLVEFSKSQLVECAKQCSGCGGCDGLEQPIEYTHQAGLESEKDYPYRNGNGEKFKCAYDKSKVKLFTGKDFLYFNGSETMKKILYKYGPLSVGLNSHLIHFYNGTPIRKNDETCSPYDLGHAVLLVGYGKQDDIPYWLARNSWGPIGPDEGFFKIERGNNACGIEQIAGYATIDVV</sequence>
<proteinExistence type="inferred from homology"/>
<dbReference type="PaxDb" id="121845-A0A1S3DMP2"/>
<dbReference type="RefSeq" id="XP_008484592.1">
    <property type="nucleotide sequence ID" value="XM_008486370.3"/>
</dbReference>
<dbReference type="PROSITE" id="PS51257">
    <property type="entry name" value="PROKAR_LIPOPROTEIN"/>
    <property type="match status" value="1"/>
</dbReference>
<dbReference type="InterPro" id="IPR039417">
    <property type="entry name" value="Peptidase_C1A_papain-like"/>
</dbReference>
<comment type="similarity">
    <text evidence="1">Belongs to the peptidase C1 family.</text>
</comment>
<dbReference type="GO" id="GO:0006508">
    <property type="term" value="P:proteolysis"/>
    <property type="evidence" value="ECO:0007669"/>
    <property type="project" value="InterPro"/>
</dbReference>
<feature type="domain" description="Peptidase C1A papain C-terminal" evidence="2">
    <location>
        <begin position="152"/>
        <end position="366"/>
    </location>
</feature>
<dbReference type="SMART" id="SM00645">
    <property type="entry name" value="Pept_C1"/>
    <property type="match status" value="1"/>
</dbReference>
<dbReference type="GO" id="GO:0008234">
    <property type="term" value="F:cysteine-type peptidase activity"/>
    <property type="evidence" value="ECO:0007669"/>
    <property type="project" value="InterPro"/>
</dbReference>
<dbReference type="InterPro" id="IPR038765">
    <property type="entry name" value="Papain-like_cys_pep_sf"/>
</dbReference>
<gene>
    <name evidence="4" type="primary">LOC103521261</name>
</gene>
<dbReference type="Pfam" id="PF00112">
    <property type="entry name" value="Peptidase_C1"/>
    <property type="match status" value="1"/>
</dbReference>
<dbReference type="InterPro" id="IPR013128">
    <property type="entry name" value="Peptidase_C1A"/>
</dbReference>
<dbReference type="InterPro" id="IPR000668">
    <property type="entry name" value="Peptidase_C1A_C"/>
</dbReference>
<evidence type="ECO:0000259" key="2">
    <source>
        <dbReference type="SMART" id="SM00645"/>
    </source>
</evidence>
<dbReference type="Proteomes" id="UP000079169">
    <property type="component" value="Unplaced"/>
</dbReference>
<name>A0A1S3DMP2_DIACI</name>
<dbReference type="PANTHER" id="PTHR12411">
    <property type="entry name" value="CYSTEINE PROTEASE FAMILY C1-RELATED"/>
    <property type="match status" value="1"/>
</dbReference>